<dbReference type="EMBL" id="CP045898">
    <property type="protein sequence ID" value="QQP40223.1"/>
    <property type="molecule type" value="Genomic_DNA"/>
</dbReference>
<reference evidence="2" key="1">
    <citation type="submission" date="2021-01" db="EMBL/GenBank/DDBJ databases">
        <title>Caligus Genome Assembly.</title>
        <authorList>
            <person name="Gallardo-Escarate C."/>
        </authorList>
    </citation>
    <scope>NUCLEOTIDE SEQUENCE [LARGE SCALE GENOMIC DNA]</scope>
</reference>
<gene>
    <name evidence="1" type="ORF">FKW44_014203</name>
</gene>
<protein>
    <submittedName>
        <fullName evidence="1">Uncharacterized protein</fullName>
    </submittedName>
</protein>
<evidence type="ECO:0000313" key="2">
    <source>
        <dbReference type="Proteomes" id="UP000595437"/>
    </source>
</evidence>
<sequence length="58" mass="6771">SLKEFTGNCQVLHFHTALYVADLLRLVNTSRVLKDNERCIAVFEDLSVYNCKYTNKYI</sequence>
<keyword evidence="2" id="KW-1185">Reference proteome</keyword>
<accession>A0A7T8JYU8</accession>
<name>A0A7T8JYU8_CALRO</name>
<feature type="non-terminal residue" evidence="1">
    <location>
        <position position="1"/>
    </location>
</feature>
<dbReference type="Proteomes" id="UP000595437">
    <property type="component" value="Chromosome 9"/>
</dbReference>
<dbReference type="AlphaFoldDB" id="A0A7T8JYU8"/>
<proteinExistence type="predicted"/>
<organism evidence="1 2">
    <name type="scientific">Caligus rogercresseyi</name>
    <name type="common">Sea louse</name>
    <dbReference type="NCBI Taxonomy" id="217165"/>
    <lineage>
        <taxon>Eukaryota</taxon>
        <taxon>Metazoa</taxon>
        <taxon>Ecdysozoa</taxon>
        <taxon>Arthropoda</taxon>
        <taxon>Crustacea</taxon>
        <taxon>Multicrustacea</taxon>
        <taxon>Hexanauplia</taxon>
        <taxon>Copepoda</taxon>
        <taxon>Siphonostomatoida</taxon>
        <taxon>Caligidae</taxon>
        <taxon>Caligus</taxon>
    </lineage>
</organism>
<evidence type="ECO:0000313" key="1">
    <source>
        <dbReference type="EMBL" id="QQP40223.1"/>
    </source>
</evidence>